<feature type="region of interest" description="Disordered" evidence="1">
    <location>
        <begin position="116"/>
        <end position="137"/>
    </location>
</feature>
<evidence type="ECO:0000313" key="3">
    <source>
        <dbReference type="Proteomes" id="UP001183222"/>
    </source>
</evidence>
<protein>
    <submittedName>
        <fullName evidence="2">Oxidoreductase</fullName>
    </submittedName>
</protein>
<keyword evidence="3" id="KW-1185">Reference proteome</keyword>
<sequence length="137" mass="15260">MITGAVDEGRDAMGLFDRLRGRGGRRPGRAGDDGRRGTLDRGSHRADLAHLEQFVASRRGVEGYVEPRTTVTETTIVLVAADGEWTRRRIDGPDVARKLSRDLTIPVYDAQVTGYPQRMRDWSSRQKSKDPGPPTTR</sequence>
<proteinExistence type="predicted"/>
<comment type="caution">
    <text evidence="2">The sequence shown here is derived from an EMBL/GenBank/DDBJ whole genome shotgun (WGS) entry which is preliminary data.</text>
</comment>
<evidence type="ECO:0000313" key="2">
    <source>
        <dbReference type="EMBL" id="MDT0276295.1"/>
    </source>
</evidence>
<feature type="compositionally biased region" description="Basic and acidic residues" evidence="1">
    <location>
        <begin position="29"/>
        <end position="44"/>
    </location>
</feature>
<reference evidence="3" key="1">
    <citation type="submission" date="2023-07" db="EMBL/GenBank/DDBJ databases">
        <title>30 novel species of actinomycetes from the DSMZ collection.</title>
        <authorList>
            <person name="Nouioui I."/>
        </authorList>
    </citation>
    <scope>NUCLEOTIDE SEQUENCE [LARGE SCALE GENOMIC DNA]</scope>
    <source>
        <strain evidence="3">DSM 46792</strain>
    </source>
</reference>
<dbReference type="Proteomes" id="UP001183222">
    <property type="component" value="Unassembled WGS sequence"/>
</dbReference>
<dbReference type="EMBL" id="JAVREI010000005">
    <property type="protein sequence ID" value="MDT0276295.1"/>
    <property type="molecule type" value="Genomic_DNA"/>
</dbReference>
<organism evidence="2 3">
    <name type="scientific">Blastococcus goldschmidtiae</name>
    <dbReference type="NCBI Taxonomy" id="3075546"/>
    <lineage>
        <taxon>Bacteria</taxon>
        <taxon>Bacillati</taxon>
        <taxon>Actinomycetota</taxon>
        <taxon>Actinomycetes</taxon>
        <taxon>Geodermatophilales</taxon>
        <taxon>Geodermatophilaceae</taxon>
        <taxon>Blastococcus</taxon>
    </lineage>
</organism>
<dbReference type="RefSeq" id="WP_311345117.1">
    <property type="nucleotide sequence ID" value="NZ_JAVREI010000005.1"/>
</dbReference>
<gene>
    <name evidence="2" type="ORF">RM425_10335</name>
</gene>
<feature type="compositionally biased region" description="Basic and acidic residues" evidence="1">
    <location>
        <begin position="118"/>
        <end position="130"/>
    </location>
</feature>
<accession>A0ABU2K7X6</accession>
<evidence type="ECO:0000256" key="1">
    <source>
        <dbReference type="SAM" id="MobiDB-lite"/>
    </source>
</evidence>
<name>A0ABU2K7X6_9ACTN</name>
<feature type="region of interest" description="Disordered" evidence="1">
    <location>
        <begin position="17"/>
        <end position="44"/>
    </location>
</feature>